<feature type="compositionally biased region" description="Polar residues" evidence="1">
    <location>
        <begin position="36"/>
        <end position="50"/>
    </location>
</feature>
<feature type="domain" description="Glucose/Sorbosone dehydrogenase" evidence="3">
    <location>
        <begin position="67"/>
        <end position="371"/>
    </location>
</feature>
<dbReference type="Proteomes" id="UP001167160">
    <property type="component" value="Unassembled WGS sequence"/>
</dbReference>
<dbReference type="Gene3D" id="2.120.10.30">
    <property type="entry name" value="TolB, C-terminal domain"/>
    <property type="match status" value="1"/>
</dbReference>
<dbReference type="PANTHER" id="PTHR19328:SF13">
    <property type="entry name" value="HIPL1 PROTEIN"/>
    <property type="match status" value="1"/>
</dbReference>
<dbReference type="PROSITE" id="PS51257">
    <property type="entry name" value="PROKAR_LIPOPROTEIN"/>
    <property type="match status" value="1"/>
</dbReference>
<keyword evidence="2" id="KW-0732">Signal</keyword>
<organism evidence="4 5">
    <name type="scientific">Streptomyces meridianus</name>
    <dbReference type="NCBI Taxonomy" id="2938945"/>
    <lineage>
        <taxon>Bacteria</taxon>
        <taxon>Bacillati</taxon>
        <taxon>Actinomycetota</taxon>
        <taxon>Actinomycetes</taxon>
        <taxon>Kitasatosporales</taxon>
        <taxon>Streptomycetaceae</taxon>
        <taxon>Streptomyces</taxon>
    </lineage>
</organism>
<dbReference type="Pfam" id="PF07995">
    <property type="entry name" value="GSDH"/>
    <property type="match status" value="1"/>
</dbReference>
<dbReference type="EMBL" id="JAMQGM010000012">
    <property type="protein sequence ID" value="MCM2576732.1"/>
    <property type="molecule type" value="Genomic_DNA"/>
</dbReference>
<evidence type="ECO:0000256" key="1">
    <source>
        <dbReference type="SAM" id="MobiDB-lite"/>
    </source>
</evidence>
<evidence type="ECO:0000259" key="3">
    <source>
        <dbReference type="Pfam" id="PF07995"/>
    </source>
</evidence>
<sequence length="387" mass="40306">MRATAVTAALAAAALLLTAGCTSGGEARPSPEPSGTGRTLPSATGTSASTPPARGTVKVVRTVTDDLDSPWGLAPLPGGDLLVSSRDTGKIFRISGRNGKKTELGSVPGVSADGEGGLLGIALPRDFGKNRMVYAYLTTESDNRIVRMAYDAKKPPGGQLGAPDTVLRGIPKGAIHNGGRIAFGPDGMLYAGTGESGDGELSQDTSSLGGKILRMTPEGEPVHGNPEADSVVYSYGHRNVQGLAWDTGKRLWASEFGQNTWDELNSIRPGGNYGWPEAEGKAGKRGLIDPVEQWRPDEASPSGIAFSAGSLWIAALRGERLWRVPLTGGGAEERPSAPPQAFLEGRYGRLRTVVADGPGKLWLVTSETDGRGSPGAGDDRILLLEVT</sequence>
<dbReference type="SUPFAM" id="SSF50952">
    <property type="entry name" value="Soluble quinoprotein glucose dehydrogenase"/>
    <property type="match status" value="1"/>
</dbReference>
<dbReference type="InterPro" id="IPR012938">
    <property type="entry name" value="Glc/Sorbosone_DH"/>
</dbReference>
<evidence type="ECO:0000313" key="5">
    <source>
        <dbReference type="Proteomes" id="UP001167160"/>
    </source>
</evidence>
<feature type="region of interest" description="Disordered" evidence="1">
    <location>
        <begin position="23"/>
        <end position="55"/>
    </location>
</feature>
<name>A0ABT0X2G8_9ACTN</name>
<proteinExistence type="predicted"/>
<feature type="signal peptide" evidence="2">
    <location>
        <begin position="1"/>
        <end position="24"/>
    </location>
</feature>
<keyword evidence="5" id="KW-1185">Reference proteome</keyword>
<accession>A0ABT0X2G8</accession>
<dbReference type="RefSeq" id="WP_251410226.1">
    <property type="nucleotide sequence ID" value="NZ_JAMQGM010000012.1"/>
</dbReference>
<protein>
    <submittedName>
        <fullName evidence="4">PQQ-dependent sugar dehydrogenase</fullName>
    </submittedName>
</protein>
<dbReference type="PANTHER" id="PTHR19328">
    <property type="entry name" value="HEDGEHOG-INTERACTING PROTEIN"/>
    <property type="match status" value="1"/>
</dbReference>
<feature type="chain" id="PRO_5045169792" evidence="2">
    <location>
        <begin position="25"/>
        <end position="387"/>
    </location>
</feature>
<evidence type="ECO:0000313" key="4">
    <source>
        <dbReference type="EMBL" id="MCM2576732.1"/>
    </source>
</evidence>
<dbReference type="InterPro" id="IPR011041">
    <property type="entry name" value="Quinoprot_gluc/sorb_DH_b-prop"/>
</dbReference>
<evidence type="ECO:0000256" key="2">
    <source>
        <dbReference type="SAM" id="SignalP"/>
    </source>
</evidence>
<gene>
    <name evidence="4" type="ORF">M1E25_05080</name>
</gene>
<dbReference type="InterPro" id="IPR011042">
    <property type="entry name" value="6-blade_b-propeller_TolB-like"/>
</dbReference>
<comment type="caution">
    <text evidence="4">The sequence shown here is derived from an EMBL/GenBank/DDBJ whole genome shotgun (WGS) entry which is preliminary data.</text>
</comment>
<reference evidence="4" key="1">
    <citation type="journal article" date="2023" name="Int. J. Syst. Evol. Microbiol.">
        <title>Streptomyces meridianus sp. nov. isolated from brackish water of the Tagus estuary in Alcochete, Portugal.</title>
        <authorList>
            <person name="Santos J.D.N."/>
            <person name="Klimek D."/>
            <person name="Calusinska M."/>
            <person name="Lobo Da Cunha A."/>
            <person name="Catita J."/>
            <person name="Goncalves H."/>
            <person name="Gonzalez I."/>
            <person name="Reyes F."/>
            <person name="Lage O.M."/>
        </authorList>
    </citation>
    <scope>NUCLEOTIDE SEQUENCE</scope>
    <source>
        <strain evidence="4">MTZ3.1</strain>
    </source>
</reference>